<reference evidence="1 2" key="1">
    <citation type="journal article" date="2017" name="BMC Genomics">
        <title>Genome sequencing of 39 Akkermansia muciniphila isolates reveals its population structure, genomic and functional diverisity, and global distribution in mammalian gut microbiotas.</title>
        <authorList>
            <person name="Guo X."/>
            <person name="Li S."/>
            <person name="Zhang J."/>
            <person name="Wu F."/>
            <person name="Li X."/>
            <person name="Wu D."/>
            <person name="Zhang M."/>
            <person name="Ou Z."/>
            <person name="Jie Z."/>
            <person name="Yan Q."/>
            <person name="Li P."/>
            <person name="Yi J."/>
            <person name="Peng Y."/>
        </authorList>
    </citation>
    <scope>NUCLEOTIDE SEQUENCE [LARGE SCALE GENOMIC DNA]</scope>
    <source>
        <strain evidence="1 2">GP24</strain>
    </source>
</reference>
<name>A0A2N8HAU8_9BACT</name>
<organism evidence="1 2">
    <name type="scientific">Akkermansia muciniphila</name>
    <dbReference type="NCBI Taxonomy" id="239935"/>
    <lineage>
        <taxon>Bacteria</taxon>
        <taxon>Pseudomonadati</taxon>
        <taxon>Verrucomicrobiota</taxon>
        <taxon>Verrucomicrobiia</taxon>
        <taxon>Verrucomicrobiales</taxon>
        <taxon>Akkermansiaceae</taxon>
        <taxon>Akkermansia</taxon>
    </lineage>
</organism>
<dbReference type="OrthoDB" id="198636at2"/>
<proteinExistence type="predicted"/>
<sequence length="268" mass="29144">MSRLNLIVESLLRDIIEAQHAANCHAAGLARQYGKHGGVRGFQLPSAQIGSLEFDLKYAVTGTSGVEERQVLDAEQCSLFQQELAERVPAYAIRSIVMAVVHSNLPADEARSDFSSLLAREEQWKRNFCLYLGKKITAAVSGHEGALLRAASGLDKGLLAELLADVAEKEFMDNPDLADLFQGAQGDALRQECRANLREGLSSFIDVLAEKYAFTRQVSNVVVDVEVETEKLKKMPENSIQTLHLNIAPAAVPAVLAEQNDVSGLAAQ</sequence>
<dbReference type="Proteomes" id="UP000236000">
    <property type="component" value="Unassembled WGS sequence"/>
</dbReference>
<dbReference type="AlphaFoldDB" id="A0A2N8HAU8"/>
<protein>
    <submittedName>
        <fullName evidence="1">Uncharacterized protein</fullName>
    </submittedName>
</protein>
<accession>A0A2N8HAU8</accession>
<dbReference type="RefSeq" id="WP_102715118.1">
    <property type="nucleotide sequence ID" value="NZ_PJKA01000013.1"/>
</dbReference>
<evidence type="ECO:0000313" key="2">
    <source>
        <dbReference type="Proteomes" id="UP000236000"/>
    </source>
</evidence>
<dbReference type="EMBL" id="PJKA01000013">
    <property type="protein sequence ID" value="PNC16991.1"/>
    <property type="molecule type" value="Genomic_DNA"/>
</dbReference>
<gene>
    <name evidence="1" type="ORF">CXU22_10100</name>
</gene>
<evidence type="ECO:0000313" key="1">
    <source>
        <dbReference type="EMBL" id="PNC16991.1"/>
    </source>
</evidence>
<comment type="caution">
    <text evidence="1">The sequence shown here is derived from an EMBL/GenBank/DDBJ whole genome shotgun (WGS) entry which is preliminary data.</text>
</comment>